<comment type="caution">
    <text evidence="5">The sequence shown here is derived from an EMBL/GenBank/DDBJ whole genome shotgun (WGS) entry which is preliminary data.</text>
</comment>
<dbReference type="GO" id="GO:0033627">
    <property type="term" value="P:cell adhesion mediated by integrin"/>
    <property type="evidence" value="ECO:0007669"/>
    <property type="project" value="TreeGrafter"/>
</dbReference>
<dbReference type="EMBL" id="KV592585">
    <property type="protein sequence ID" value="OPL21334.1"/>
    <property type="molecule type" value="Genomic_DNA"/>
</dbReference>
<dbReference type="SUPFAM" id="SSF69318">
    <property type="entry name" value="Integrin alpha N-terminal domain"/>
    <property type="match status" value="1"/>
</dbReference>
<evidence type="ECO:0000256" key="4">
    <source>
        <dbReference type="PROSITE-ProRule" id="PRU00803"/>
    </source>
</evidence>
<feature type="repeat" description="FG-GAP" evidence="4">
    <location>
        <begin position="89"/>
        <end position="147"/>
    </location>
</feature>
<feature type="non-terminal residue" evidence="5">
    <location>
        <position position="195"/>
    </location>
</feature>
<reference evidence="5 6" key="1">
    <citation type="journal article" date="2016" name="PLoS ONE">
        <title>A First Insight into the Genome of the Filter-Feeder Mussel Mytilus galloprovincialis.</title>
        <authorList>
            <person name="Murgarella M."/>
            <person name="Puiu D."/>
            <person name="Novoa B."/>
            <person name="Figueras A."/>
            <person name="Posada D."/>
            <person name="Canchaya C."/>
        </authorList>
    </citation>
    <scope>NUCLEOTIDE SEQUENCE [LARGE SCALE GENOMIC DNA]</scope>
    <source>
        <tissue evidence="5">Muscle</tissue>
    </source>
</reference>
<evidence type="ECO:0000313" key="6">
    <source>
        <dbReference type="Proteomes" id="UP000266721"/>
    </source>
</evidence>
<accession>A0A3L5TQ98</accession>
<dbReference type="PROSITE" id="PS51470">
    <property type="entry name" value="FG_GAP"/>
    <property type="match status" value="2"/>
</dbReference>
<keyword evidence="3" id="KW-0325">Glycoprotein</keyword>
<dbReference type="GO" id="GO:0007160">
    <property type="term" value="P:cell-matrix adhesion"/>
    <property type="evidence" value="ECO:0007669"/>
    <property type="project" value="TreeGrafter"/>
</dbReference>
<dbReference type="PANTHER" id="PTHR23220">
    <property type="entry name" value="INTEGRIN ALPHA"/>
    <property type="match status" value="1"/>
</dbReference>
<keyword evidence="6" id="KW-1185">Reference proteome</keyword>
<keyword evidence="2" id="KW-0677">Repeat</keyword>
<dbReference type="AlphaFoldDB" id="A0A3L5TQ98"/>
<dbReference type="GO" id="GO:0098609">
    <property type="term" value="P:cell-cell adhesion"/>
    <property type="evidence" value="ECO:0007669"/>
    <property type="project" value="TreeGrafter"/>
</dbReference>
<dbReference type="GO" id="GO:0007229">
    <property type="term" value="P:integrin-mediated signaling pathway"/>
    <property type="evidence" value="ECO:0007669"/>
    <property type="project" value="UniProtKB-KW"/>
</dbReference>
<dbReference type="InterPro" id="IPR028994">
    <property type="entry name" value="Integrin_alpha_N"/>
</dbReference>
<feature type="repeat" description="FG-GAP" evidence="4">
    <location>
        <begin position="25"/>
        <end position="86"/>
    </location>
</feature>
<evidence type="ECO:0000256" key="3">
    <source>
        <dbReference type="ARBA" id="ARBA00023180"/>
    </source>
</evidence>
<keyword evidence="1" id="KW-0732">Signal</keyword>
<dbReference type="SMART" id="SM00191">
    <property type="entry name" value="Int_alpha"/>
    <property type="match status" value="2"/>
</dbReference>
<dbReference type="SMR" id="A0A3L5TQ98"/>
<keyword evidence="5" id="KW-0401">Integrin</keyword>
<feature type="non-terminal residue" evidence="5">
    <location>
        <position position="1"/>
    </location>
</feature>
<dbReference type="PANTHER" id="PTHR23220:SF122">
    <property type="entry name" value="INTEGRIN ALPHA-PS1"/>
    <property type="match status" value="1"/>
</dbReference>
<gene>
    <name evidence="5" type="ORF">AM593_08720</name>
</gene>
<evidence type="ECO:0000256" key="2">
    <source>
        <dbReference type="ARBA" id="ARBA00022737"/>
    </source>
</evidence>
<dbReference type="GO" id="GO:0005178">
    <property type="term" value="F:integrin binding"/>
    <property type="evidence" value="ECO:0007669"/>
    <property type="project" value="TreeGrafter"/>
</dbReference>
<evidence type="ECO:0000313" key="5">
    <source>
        <dbReference type="EMBL" id="OPL21334.1"/>
    </source>
</evidence>
<dbReference type="InterPro" id="IPR013519">
    <property type="entry name" value="Int_alpha_beta-p"/>
</dbReference>
<dbReference type="InterPro" id="IPR013517">
    <property type="entry name" value="FG-GAP"/>
</dbReference>
<proteinExistence type="predicted"/>
<dbReference type="Proteomes" id="UP000266721">
    <property type="component" value="Unassembled WGS sequence"/>
</dbReference>
<dbReference type="GO" id="GO:0008305">
    <property type="term" value="C:integrin complex"/>
    <property type="evidence" value="ECO:0007669"/>
    <property type="project" value="TreeGrafter"/>
</dbReference>
<protein>
    <submittedName>
        <fullName evidence="5">Integrin pat-2 alpha</fullName>
    </submittedName>
</protein>
<sequence>YSVSTGNLSDSDEHCPGTIVLGAPHYISTSGIVGTSGGGFGSSVVFDDINGDGLDDLLIGAPLQYNDVLDSGVVHIYYGDTKPNVLLRVSGQKLLGMLEWGRFGTALQCIGDINKDGYKDVAIGAPYEENSKGAVYIYHGGSTKLTFTQKIKAQDISSNLQSFGWYISTAYDIDKNNYQVQEKSESDVRRCNQRN</sequence>
<dbReference type="Gene3D" id="2.130.10.130">
    <property type="entry name" value="Integrin alpha, N-terminal"/>
    <property type="match status" value="1"/>
</dbReference>
<evidence type="ECO:0000256" key="1">
    <source>
        <dbReference type="ARBA" id="ARBA00022729"/>
    </source>
</evidence>
<organism evidence="5 6">
    <name type="scientific">Mytilus galloprovincialis</name>
    <name type="common">Mediterranean mussel</name>
    <dbReference type="NCBI Taxonomy" id="29158"/>
    <lineage>
        <taxon>Eukaryota</taxon>
        <taxon>Metazoa</taxon>
        <taxon>Spiralia</taxon>
        <taxon>Lophotrochozoa</taxon>
        <taxon>Mollusca</taxon>
        <taxon>Bivalvia</taxon>
        <taxon>Autobranchia</taxon>
        <taxon>Pteriomorphia</taxon>
        <taxon>Mytilida</taxon>
        <taxon>Mytiloidea</taxon>
        <taxon>Mytilidae</taxon>
        <taxon>Mytilinae</taxon>
        <taxon>Mytilus</taxon>
    </lineage>
</organism>
<dbReference type="GO" id="GO:0009897">
    <property type="term" value="C:external side of plasma membrane"/>
    <property type="evidence" value="ECO:0007669"/>
    <property type="project" value="TreeGrafter"/>
</dbReference>
<name>A0A3L5TQ98_MYTGA</name>
<dbReference type="Pfam" id="PF01839">
    <property type="entry name" value="FG-GAP"/>
    <property type="match status" value="2"/>
</dbReference>